<dbReference type="GO" id="GO:0006355">
    <property type="term" value="P:regulation of DNA-templated transcription"/>
    <property type="evidence" value="ECO:0007669"/>
    <property type="project" value="InterPro"/>
</dbReference>
<dbReference type="AlphaFoldDB" id="A0A0B2SPH0"/>
<sequence>ESGLYFDLKYFEDIVLEGRWDETEKYLSVGCHNKGHGNKFTIKIYFESRKQKYFEALEVNDHHKALDILLKDLKVFANRNEVLFKDLSYFLIVDNIKLKPTYRDTNSARKDLMVELKEIITHHPLLRGNLKFPIIESHNRLHYLLNQRYYDSIVNIA</sequence>
<reference evidence="2" key="1">
    <citation type="submission" date="2014-07" db="EMBL/GenBank/DDBJ databases">
        <title>Identification of a novel salt tolerance gene in wild soybean by whole-genome sequencing.</title>
        <authorList>
            <person name="Lam H.-M."/>
            <person name="Qi X."/>
            <person name="Li M.-W."/>
            <person name="Liu X."/>
            <person name="Xie M."/>
            <person name="Ni M."/>
            <person name="Xu X."/>
        </authorList>
    </citation>
    <scope>NUCLEOTIDE SEQUENCE [LARGE SCALE GENOMIC DNA]</scope>
    <source>
        <tissue evidence="2">Root</tissue>
    </source>
</reference>
<feature type="domain" description="TPR1-like CTLH-containing" evidence="1">
    <location>
        <begin position="8"/>
        <end position="130"/>
    </location>
</feature>
<protein>
    <submittedName>
        <fullName evidence="2">Topless-related protein 1</fullName>
    </submittedName>
</protein>
<dbReference type="PANTHER" id="PTHR44083:SF30">
    <property type="entry name" value="TOPLESS-LIKE PROTEIN"/>
    <property type="match status" value="1"/>
</dbReference>
<organism evidence="2">
    <name type="scientific">Glycine soja</name>
    <name type="common">Wild soybean</name>
    <dbReference type="NCBI Taxonomy" id="3848"/>
    <lineage>
        <taxon>Eukaryota</taxon>
        <taxon>Viridiplantae</taxon>
        <taxon>Streptophyta</taxon>
        <taxon>Embryophyta</taxon>
        <taxon>Tracheophyta</taxon>
        <taxon>Spermatophyta</taxon>
        <taxon>Magnoliopsida</taxon>
        <taxon>eudicotyledons</taxon>
        <taxon>Gunneridae</taxon>
        <taxon>Pentapetalae</taxon>
        <taxon>rosids</taxon>
        <taxon>fabids</taxon>
        <taxon>Fabales</taxon>
        <taxon>Fabaceae</taxon>
        <taxon>Papilionoideae</taxon>
        <taxon>50 kb inversion clade</taxon>
        <taxon>NPAAA clade</taxon>
        <taxon>indigoferoid/millettioid clade</taxon>
        <taxon>Phaseoleae</taxon>
        <taxon>Glycine</taxon>
        <taxon>Glycine subgen. Soja</taxon>
    </lineage>
</organism>
<dbReference type="Pfam" id="PF21889">
    <property type="entry name" value="TPR1-like_2nd"/>
    <property type="match status" value="1"/>
</dbReference>
<gene>
    <name evidence="2" type="ORF">glysoja_041589</name>
</gene>
<accession>A0A0B2SPH0</accession>
<name>A0A0B2SPH0_GLYSO</name>
<dbReference type="InterPro" id="IPR054080">
    <property type="entry name" value="TPR1-like_2nd"/>
</dbReference>
<evidence type="ECO:0000313" key="2">
    <source>
        <dbReference type="EMBL" id="KHN48536.1"/>
    </source>
</evidence>
<proteinExistence type="predicted"/>
<dbReference type="Proteomes" id="UP000053555">
    <property type="component" value="Unassembled WGS sequence"/>
</dbReference>
<dbReference type="EMBL" id="KN639444">
    <property type="protein sequence ID" value="KHN48536.1"/>
    <property type="molecule type" value="Genomic_DNA"/>
</dbReference>
<feature type="non-terminal residue" evidence="2">
    <location>
        <position position="157"/>
    </location>
</feature>
<evidence type="ECO:0000259" key="1">
    <source>
        <dbReference type="Pfam" id="PF21889"/>
    </source>
</evidence>
<feature type="non-terminal residue" evidence="2">
    <location>
        <position position="1"/>
    </location>
</feature>
<dbReference type="InterPro" id="IPR027728">
    <property type="entry name" value="Topless_fam"/>
</dbReference>
<dbReference type="PANTHER" id="PTHR44083">
    <property type="entry name" value="TOPLESS-RELATED PROTEIN 1-RELATED"/>
    <property type="match status" value="1"/>
</dbReference>